<evidence type="ECO:0000313" key="7">
    <source>
        <dbReference type="Proteomes" id="UP000199701"/>
    </source>
</evidence>
<evidence type="ECO:0000256" key="3">
    <source>
        <dbReference type="PIRSR" id="PIRSR000112-1"/>
    </source>
</evidence>
<evidence type="ECO:0000259" key="5">
    <source>
        <dbReference type="Pfam" id="PF00465"/>
    </source>
</evidence>
<dbReference type="GO" id="GO:0016614">
    <property type="term" value="F:oxidoreductase activity, acting on CH-OH group of donors"/>
    <property type="evidence" value="ECO:0007669"/>
    <property type="project" value="InterPro"/>
</dbReference>
<evidence type="ECO:0000256" key="1">
    <source>
        <dbReference type="ARBA" id="ARBA00022723"/>
    </source>
</evidence>
<dbReference type="InterPro" id="IPR001670">
    <property type="entry name" value="ADH_Fe/GldA"/>
</dbReference>
<evidence type="ECO:0000256" key="2">
    <source>
        <dbReference type="ARBA" id="ARBA00023002"/>
    </source>
</evidence>
<dbReference type="Gene3D" id="1.20.1090.10">
    <property type="entry name" value="Dehydroquinate synthase-like - alpha domain"/>
    <property type="match status" value="1"/>
</dbReference>
<dbReference type="STRING" id="99656.SAMN05421659_105210"/>
<evidence type="ECO:0000256" key="4">
    <source>
        <dbReference type="PIRSR" id="PIRSR000112-3"/>
    </source>
</evidence>
<keyword evidence="7" id="KW-1185">Reference proteome</keyword>
<feature type="binding site" evidence="4">
    <location>
        <position position="130"/>
    </location>
    <ligand>
        <name>NAD(+)</name>
        <dbReference type="ChEBI" id="CHEBI:57540"/>
    </ligand>
</feature>
<feature type="domain" description="Alcohol dehydrogenase iron-type/glycerol dehydrogenase GldA" evidence="5">
    <location>
        <begin position="7"/>
        <end position="153"/>
    </location>
</feature>
<comment type="cofactor">
    <cofactor evidence="3">
        <name>Zn(2+)</name>
        <dbReference type="ChEBI" id="CHEBI:29105"/>
    </cofactor>
    <text evidence="3">Binds 1 zinc ion per subunit.</text>
</comment>
<dbReference type="Pfam" id="PF00465">
    <property type="entry name" value="Fe-ADH"/>
    <property type="match status" value="1"/>
</dbReference>
<sequence>MLDIRTPEQYINEVGSIKKAGEYIGKYGKNALIIASAKALATVSDDIFLSLKENSISYEVIQFTGYPTLAKANAYSEIAKNTNISVVIAIGGGKVQDVSKATGDLARLPVIAIPTIAATCASWAAVSIIYNDEGDFEQVHLNRFTPRLIIADPEIILNAPERYIKAGIVDTFAKWYETIPGITGKDDALPLQISVNGAKIALDLLNEKGLKAVEDSRKGVISKEGIDTIDAIIYLAGFVGSFVGERAFAGFAHPFYHASRRIPSTRHILHGELVSYGLITQLILEGKQEQEIFEVIRKFDQFDVAFTLEDIGLAEDSKNKLTIIAERILKEFPGYTKLGFGTTVEEIVAGLYKADEYVRKYRSA</sequence>
<feature type="binding site" evidence="4">
    <location>
        <begin position="93"/>
        <end position="97"/>
    </location>
    <ligand>
        <name>NAD(+)</name>
        <dbReference type="ChEBI" id="CHEBI:57540"/>
    </ligand>
</feature>
<dbReference type="InterPro" id="IPR016205">
    <property type="entry name" value="Glycerol_DH"/>
</dbReference>
<organism evidence="6 7">
    <name type="scientific">[Clostridium] fimetarium</name>
    <dbReference type="NCBI Taxonomy" id="99656"/>
    <lineage>
        <taxon>Bacteria</taxon>
        <taxon>Bacillati</taxon>
        <taxon>Bacillota</taxon>
        <taxon>Clostridia</taxon>
        <taxon>Lachnospirales</taxon>
        <taxon>Lachnospiraceae</taxon>
    </lineage>
</organism>
<dbReference type="RefSeq" id="WP_092452794.1">
    <property type="nucleotide sequence ID" value="NZ_FOJI01000005.1"/>
</dbReference>
<gene>
    <name evidence="6" type="ORF">SAMN05421659_105210</name>
</gene>
<proteinExistence type="predicted"/>
<dbReference type="EMBL" id="FOJI01000005">
    <property type="protein sequence ID" value="SEW15819.1"/>
    <property type="molecule type" value="Genomic_DNA"/>
</dbReference>
<keyword evidence="1 3" id="KW-0479">Metal-binding</keyword>
<feature type="binding site" evidence="3">
    <location>
        <position position="270"/>
    </location>
    <ligand>
        <name>glycerol</name>
        <dbReference type="ChEBI" id="CHEBI:17754"/>
    </ligand>
</feature>
<dbReference type="PIRSF" id="PIRSF000112">
    <property type="entry name" value="Glycerol_dehydrogenase"/>
    <property type="match status" value="1"/>
</dbReference>
<keyword evidence="2" id="KW-0560">Oxidoreductase</keyword>
<dbReference type="PANTHER" id="PTHR43616:SF3">
    <property type="entry name" value="HYDROXYCARBOXYLATE DEHYDROGENASE A"/>
    <property type="match status" value="1"/>
</dbReference>
<feature type="binding site" evidence="3">
    <location>
        <position position="170"/>
    </location>
    <ligand>
        <name>glycerol</name>
        <dbReference type="ChEBI" id="CHEBI:17754"/>
    </ligand>
</feature>
<dbReference type="AlphaFoldDB" id="A0A1I0PN83"/>
<dbReference type="PANTHER" id="PTHR43616">
    <property type="entry name" value="GLYCEROL DEHYDROGENASE"/>
    <property type="match status" value="1"/>
</dbReference>
<dbReference type="CDD" id="cd08550">
    <property type="entry name" value="GlyDH-like"/>
    <property type="match status" value="1"/>
</dbReference>
<name>A0A1I0PN83_9FIRM</name>
<dbReference type="OrthoDB" id="5198708at2"/>
<reference evidence="6 7" key="1">
    <citation type="submission" date="2016-10" db="EMBL/GenBank/DDBJ databases">
        <authorList>
            <person name="de Groot N.N."/>
        </authorList>
    </citation>
    <scope>NUCLEOTIDE SEQUENCE [LARGE SCALE GENOMIC DNA]</scope>
    <source>
        <strain evidence="6 7">DSM 9179</strain>
    </source>
</reference>
<accession>A0A1I0PN83</accession>
<keyword evidence="3" id="KW-0862">Zinc</keyword>
<dbReference type="Gene3D" id="3.40.50.1970">
    <property type="match status" value="1"/>
</dbReference>
<protein>
    <submittedName>
        <fullName evidence="6">Glycerol dehydrogenase</fullName>
    </submittedName>
</protein>
<evidence type="ECO:0000313" key="6">
    <source>
        <dbReference type="EMBL" id="SEW15819.1"/>
    </source>
</evidence>
<keyword evidence="4" id="KW-0520">NAD</keyword>
<dbReference type="Proteomes" id="UP000199701">
    <property type="component" value="Unassembled WGS sequence"/>
</dbReference>
<dbReference type="SUPFAM" id="SSF56796">
    <property type="entry name" value="Dehydroquinate synthase-like"/>
    <property type="match status" value="1"/>
</dbReference>
<dbReference type="GO" id="GO:0046872">
    <property type="term" value="F:metal ion binding"/>
    <property type="evidence" value="ECO:0007669"/>
    <property type="project" value="UniProtKB-KW"/>
</dbReference>
<feature type="binding site" evidence="3">
    <location>
        <position position="253"/>
    </location>
    <ligand>
        <name>glycerol</name>
        <dbReference type="ChEBI" id="CHEBI:17754"/>
    </ligand>
</feature>